<dbReference type="EMBL" id="JAMPLM010000010">
    <property type="protein sequence ID" value="MEP1059385.1"/>
    <property type="molecule type" value="Genomic_DNA"/>
</dbReference>
<dbReference type="InterPro" id="IPR016181">
    <property type="entry name" value="Acyl_CoA_acyltransferase"/>
</dbReference>
<feature type="domain" description="N-acetyltransferase" evidence="1">
    <location>
        <begin position="4"/>
        <end position="106"/>
    </location>
</feature>
<accession>A0ABV0KLY5</accession>
<evidence type="ECO:0000313" key="2">
    <source>
        <dbReference type="EMBL" id="MEP1059385.1"/>
    </source>
</evidence>
<comment type="caution">
    <text evidence="2">The sequence shown here is derived from an EMBL/GenBank/DDBJ whole genome shotgun (WGS) entry which is preliminary data.</text>
</comment>
<name>A0ABV0KLY5_9CYAN</name>
<evidence type="ECO:0000259" key="1">
    <source>
        <dbReference type="PROSITE" id="PS51186"/>
    </source>
</evidence>
<protein>
    <submittedName>
        <fullName evidence="2">GNAT family N-acetyltransferase</fullName>
    </submittedName>
</protein>
<keyword evidence="3" id="KW-1185">Reference proteome</keyword>
<dbReference type="Proteomes" id="UP001476950">
    <property type="component" value="Unassembled WGS sequence"/>
</dbReference>
<dbReference type="RefSeq" id="WP_190448752.1">
    <property type="nucleotide sequence ID" value="NZ_JAMPLM010000010.1"/>
</dbReference>
<dbReference type="CDD" id="cd04301">
    <property type="entry name" value="NAT_SF"/>
    <property type="match status" value="1"/>
</dbReference>
<dbReference type="InterPro" id="IPR000182">
    <property type="entry name" value="GNAT_dom"/>
</dbReference>
<dbReference type="SUPFAM" id="SSF55729">
    <property type="entry name" value="Acyl-CoA N-acyltransferases (Nat)"/>
    <property type="match status" value="1"/>
</dbReference>
<dbReference type="PROSITE" id="PS51186">
    <property type="entry name" value="GNAT"/>
    <property type="match status" value="1"/>
</dbReference>
<dbReference type="Gene3D" id="3.40.630.30">
    <property type="match status" value="1"/>
</dbReference>
<dbReference type="Pfam" id="PF00583">
    <property type="entry name" value="Acetyltransf_1"/>
    <property type="match status" value="1"/>
</dbReference>
<reference evidence="2 3" key="1">
    <citation type="submission" date="2022-04" db="EMBL/GenBank/DDBJ databases">
        <title>Positive selection, recombination, and allopatry shape intraspecific diversity of widespread and dominant cyanobacteria.</title>
        <authorList>
            <person name="Wei J."/>
            <person name="Shu W."/>
            <person name="Hu C."/>
        </authorList>
    </citation>
    <scope>NUCLEOTIDE SEQUENCE [LARGE SCALE GENOMIC DNA]</scope>
    <source>
        <strain evidence="2 3">AS-A4</strain>
    </source>
</reference>
<proteinExistence type="predicted"/>
<organism evidence="2 3">
    <name type="scientific">Stenomitos frigidus AS-A4</name>
    <dbReference type="NCBI Taxonomy" id="2933935"/>
    <lineage>
        <taxon>Bacteria</taxon>
        <taxon>Bacillati</taxon>
        <taxon>Cyanobacteriota</taxon>
        <taxon>Cyanophyceae</taxon>
        <taxon>Leptolyngbyales</taxon>
        <taxon>Leptolyngbyaceae</taxon>
        <taxon>Stenomitos</taxon>
    </lineage>
</organism>
<gene>
    <name evidence="2" type="ORF">NDI38_13135</name>
</gene>
<evidence type="ECO:0000313" key="3">
    <source>
        <dbReference type="Proteomes" id="UP001476950"/>
    </source>
</evidence>
<sequence length="106" mass="12209">MDVIETRTATEADFDFLADVHRQTFQVYVEQLWGWDAAGQRAALYEDFQQFPFEIICYCGEAVGMMSVANQSDALFLHYLAILPTAQRRGLGTQLVRRLMHKAFEQ</sequence>